<feature type="region of interest" description="Disordered" evidence="1">
    <location>
        <begin position="265"/>
        <end position="284"/>
    </location>
</feature>
<keyword evidence="2" id="KW-0812">Transmembrane</keyword>
<evidence type="ECO:0000313" key="4">
    <source>
        <dbReference type="EMBL" id="KMM39154.1"/>
    </source>
</evidence>
<dbReference type="RefSeq" id="WP_048310324.1">
    <property type="nucleotide sequence ID" value="NZ_CP119526.1"/>
</dbReference>
<dbReference type="AlphaFoldDB" id="A0A0J6D4D5"/>
<dbReference type="Proteomes" id="UP000035996">
    <property type="component" value="Unassembled WGS sequence"/>
</dbReference>
<dbReference type="Pfam" id="PF22570">
    <property type="entry name" value="LiaF-TM"/>
    <property type="match status" value="1"/>
</dbReference>
<comment type="caution">
    <text evidence="4">The sequence shown here is derived from an EMBL/GenBank/DDBJ whole genome shotgun (WGS) entry which is preliminary data.</text>
</comment>
<feature type="transmembrane region" description="Helical" evidence="2">
    <location>
        <begin position="7"/>
        <end position="28"/>
    </location>
</feature>
<evidence type="ECO:0000256" key="2">
    <source>
        <dbReference type="SAM" id="Phobius"/>
    </source>
</evidence>
<feature type="compositionally biased region" description="Polar residues" evidence="1">
    <location>
        <begin position="265"/>
        <end position="279"/>
    </location>
</feature>
<evidence type="ECO:0000313" key="5">
    <source>
        <dbReference type="Proteomes" id="UP000035996"/>
    </source>
</evidence>
<keyword evidence="2" id="KW-0472">Membrane</keyword>
<protein>
    <recommendedName>
        <fullName evidence="3">LiaF transmembrane domain-containing protein</fullName>
    </recommendedName>
</protein>
<feature type="transmembrane region" description="Helical" evidence="2">
    <location>
        <begin position="34"/>
        <end position="55"/>
    </location>
</feature>
<dbReference type="OrthoDB" id="1707123at2"/>
<keyword evidence="5" id="KW-1185">Reference proteome</keyword>
<organism evidence="4 5">
    <name type="scientific">Guptibacillus hwajinpoensis</name>
    <dbReference type="NCBI Taxonomy" id="208199"/>
    <lineage>
        <taxon>Bacteria</taxon>
        <taxon>Bacillati</taxon>
        <taxon>Bacillota</taxon>
        <taxon>Bacilli</taxon>
        <taxon>Bacillales</taxon>
        <taxon>Guptibacillaceae</taxon>
        <taxon>Guptibacillus</taxon>
    </lineage>
</organism>
<keyword evidence="2" id="KW-1133">Transmembrane helix</keyword>
<dbReference type="EMBL" id="LELK01000001">
    <property type="protein sequence ID" value="KMM39154.1"/>
    <property type="molecule type" value="Genomic_DNA"/>
</dbReference>
<sequence length="316" mass="34806">MGSWRVGTISMGVCLLFLGVMLLLSQIFDWDTAYVLISWWPLLLIVLGVETLLYFLQSQSEKPYLKFDFLSIFFVGIIGTVGIGFTIFQASGFLDHVGSYLEGEVKTENLPAYNQAVGDEIKRILVDAGNQPVTIESSSEKEVSVFGTYRAQEIDGESLLTNFEEYLFTKEKGDTLYVTFKDLPERQGLTRQSMMQARLVVPSTTELEVTSAYGGVTLNPRALVSSWNVSNASDVSINLSKEENLTVNLEEVEYIHGEASEWQYTDNASGESPVNSSNGDEVVGLEPNQSATLSIGDGDYFVSISKASSVNASIRE</sequence>
<feature type="transmembrane region" description="Helical" evidence="2">
    <location>
        <begin position="67"/>
        <end position="88"/>
    </location>
</feature>
<reference evidence="4" key="1">
    <citation type="submission" date="2015-06" db="EMBL/GenBank/DDBJ databases">
        <authorList>
            <person name="Liu B."/>
            <person name="Wang J."/>
            <person name="Zhu Y."/>
            <person name="Liu G."/>
            <person name="Chen Q."/>
            <person name="Zheng C."/>
            <person name="Che J."/>
            <person name="Ge C."/>
            <person name="Shi H."/>
            <person name="Pan Z."/>
            <person name="Liu X."/>
        </authorList>
    </citation>
    <scope>NUCLEOTIDE SEQUENCE [LARGE SCALE GENOMIC DNA]</scope>
    <source>
        <strain evidence="4">DSM 16346</strain>
    </source>
</reference>
<gene>
    <name evidence="4" type="ORF">AB986_07975</name>
</gene>
<feature type="domain" description="LiaF transmembrane" evidence="3">
    <location>
        <begin position="11"/>
        <end position="90"/>
    </location>
</feature>
<dbReference type="STRING" id="157733.AB986_07975"/>
<evidence type="ECO:0000256" key="1">
    <source>
        <dbReference type="SAM" id="MobiDB-lite"/>
    </source>
</evidence>
<name>A0A0J6D4D5_9BACL</name>
<evidence type="ECO:0000259" key="3">
    <source>
        <dbReference type="Pfam" id="PF22570"/>
    </source>
</evidence>
<proteinExistence type="predicted"/>
<accession>A0A0J6D4D5</accession>
<dbReference type="InterPro" id="IPR054331">
    <property type="entry name" value="LiaF_TM"/>
</dbReference>